<dbReference type="PROSITE" id="PS51257">
    <property type="entry name" value="PROKAR_LIPOPROTEIN"/>
    <property type="match status" value="1"/>
</dbReference>
<reference evidence="1 2" key="1">
    <citation type="submission" date="2006-02" db="EMBL/GenBank/DDBJ databases">
        <authorList>
            <person name="Pinhassi J."/>
            <person name="Pedros-Alio C."/>
            <person name="Ferriera S."/>
            <person name="Johnson J."/>
            <person name="Kravitz S."/>
            <person name="Halpern A."/>
            <person name="Remington K."/>
            <person name="Beeson K."/>
            <person name="Tran B."/>
            <person name="Rogers Y.-H."/>
            <person name="Friedman R."/>
            <person name="Venter J.C."/>
        </authorList>
    </citation>
    <scope>NUCLEOTIDE SEQUENCE [LARGE SCALE GENOMIC DNA]</scope>
    <source>
        <strain evidence="1 2">MED92</strain>
    </source>
</reference>
<dbReference type="EMBL" id="AAOW01000008">
    <property type="protein sequence ID" value="EAR61410.1"/>
    <property type="molecule type" value="Genomic_DNA"/>
</dbReference>
<protein>
    <recommendedName>
        <fullName evidence="3">Lipoprotein</fullName>
    </recommendedName>
</protein>
<evidence type="ECO:0008006" key="3">
    <source>
        <dbReference type="Google" id="ProtNLM"/>
    </source>
</evidence>
<evidence type="ECO:0000313" key="1">
    <source>
        <dbReference type="EMBL" id="EAR61410.1"/>
    </source>
</evidence>
<gene>
    <name evidence="1" type="ORF">MED92_17928</name>
</gene>
<accession>A0A7U8C4J2</accession>
<proteinExistence type="predicted"/>
<dbReference type="RefSeq" id="WP_007021298.1">
    <property type="nucleotide sequence ID" value="NZ_CH724125.1"/>
</dbReference>
<dbReference type="AlphaFoldDB" id="A0A7U8C4J2"/>
<dbReference type="Proteomes" id="UP000002171">
    <property type="component" value="Unassembled WGS sequence"/>
</dbReference>
<sequence length="145" mass="15868">MRLLKNTLLALGIISLAGCNSQPIQPIERAPRPLSVFQKEVINLSVTSSPAISAEEQQRFKRHLSSRLKLYGAHKVLFTSAQTSGLKILVQIKDSDDGSSHAIAISRGERSLISEAYSSDITAEQAINTFLHKVHHQIASASSFF</sequence>
<name>A0A7U8C4J2_NEPCE</name>
<organism evidence="1 2">
    <name type="scientific">Neptuniibacter caesariensis</name>
    <dbReference type="NCBI Taxonomy" id="207954"/>
    <lineage>
        <taxon>Bacteria</taxon>
        <taxon>Pseudomonadati</taxon>
        <taxon>Pseudomonadota</taxon>
        <taxon>Gammaproteobacteria</taxon>
        <taxon>Oceanospirillales</taxon>
        <taxon>Oceanospirillaceae</taxon>
        <taxon>Neptuniibacter</taxon>
    </lineage>
</organism>
<keyword evidence="2" id="KW-1185">Reference proteome</keyword>
<comment type="caution">
    <text evidence="1">The sequence shown here is derived from an EMBL/GenBank/DDBJ whole genome shotgun (WGS) entry which is preliminary data.</text>
</comment>
<evidence type="ECO:0000313" key="2">
    <source>
        <dbReference type="Proteomes" id="UP000002171"/>
    </source>
</evidence>